<sequence>MRLPAPQAKHHPAPPIATARNLPRPGPLLPGPLVCPGPDTTSRGAHPHLHHTPVTQPEPSETTYVQASTTNQAPLFPPHATNFPFSFLRSRSMEIIDAELRLGPPGSSSGVDLAFAAAAAQKKRPSSSSAAAARSEASGTDDHDNAPACKVQVVGWPPVCAYRKSTFQQPSSPATKSKDGHEQEAAAAGKQRSGGGGGLYVKVSMDGAPYLRKVDLRTYGGYGELRDALDKLFGCFSSPDACGAGQFAVAYEDKDGDLMLAGDVPWDMFIGSCKRLRIMRGSEAR</sequence>
<reference evidence="1" key="1">
    <citation type="submission" date="2021-05" db="EMBL/GenBank/DDBJ databases">
        <authorList>
            <person name="Scholz U."/>
            <person name="Mascher M."/>
            <person name="Fiebig A."/>
        </authorList>
    </citation>
    <scope>NUCLEOTIDE SEQUENCE [LARGE SCALE GENOMIC DNA]</scope>
</reference>
<evidence type="ECO:0000313" key="2">
    <source>
        <dbReference type="Proteomes" id="UP001732700"/>
    </source>
</evidence>
<organism evidence="1 2">
    <name type="scientific">Avena sativa</name>
    <name type="common">Oat</name>
    <dbReference type="NCBI Taxonomy" id="4498"/>
    <lineage>
        <taxon>Eukaryota</taxon>
        <taxon>Viridiplantae</taxon>
        <taxon>Streptophyta</taxon>
        <taxon>Embryophyta</taxon>
        <taxon>Tracheophyta</taxon>
        <taxon>Spermatophyta</taxon>
        <taxon>Magnoliopsida</taxon>
        <taxon>Liliopsida</taxon>
        <taxon>Poales</taxon>
        <taxon>Poaceae</taxon>
        <taxon>BOP clade</taxon>
        <taxon>Pooideae</taxon>
        <taxon>Poodae</taxon>
        <taxon>Poeae</taxon>
        <taxon>Poeae Chloroplast Group 1 (Aveneae type)</taxon>
        <taxon>Aveninae</taxon>
        <taxon>Avena</taxon>
    </lineage>
</organism>
<dbReference type="EnsemblPlants" id="AVESA.00010b.r2.4DG0755920.1">
    <property type="protein sequence ID" value="AVESA.00010b.r2.4DG0755920.1.CDS"/>
    <property type="gene ID" value="AVESA.00010b.r2.4DG0755920"/>
</dbReference>
<reference evidence="1" key="2">
    <citation type="submission" date="2025-09" db="UniProtKB">
        <authorList>
            <consortium name="EnsemblPlants"/>
        </authorList>
    </citation>
    <scope>IDENTIFICATION</scope>
</reference>
<protein>
    <submittedName>
        <fullName evidence="1">Uncharacterized protein</fullName>
    </submittedName>
</protein>
<proteinExistence type="predicted"/>
<accession>A0ACD5X8E8</accession>
<name>A0ACD5X8E8_AVESA</name>
<dbReference type="Proteomes" id="UP001732700">
    <property type="component" value="Chromosome 4D"/>
</dbReference>
<evidence type="ECO:0000313" key="1">
    <source>
        <dbReference type="EnsemblPlants" id="AVESA.00010b.r2.4DG0755920.1.CDS"/>
    </source>
</evidence>
<keyword evidence="2" id="KW-1185">Reference proteome</keyword>